<dbReference type="EMBL" id="JASBNA010000026">
    <property type="protein sequence ID" value="KAK7684322.1"/>
    <property type="molecule type" value="Genomic_DNA"/>
</dbReference>
<name>A0AAW0FVY5_9APHY</name>
<comment type="caution">
    <text evidence="1">The sequence shown here is derived from an EMBL/GenBank/DDBJ whole genome shotgun (WGS) entry which is preliminary data.</text>
</comment>
<evidence type="ECO:0000313" key="1">
    <source>
        <dbReference type="EMBL" id="KAK7684322.1"/>
    </source>
</evidence>
<sequence length="247" mass="28533">MLNSRLLRSSGLSTYFPECPPEVPGLSFPIDALNHIESTSLLGSYVYRSDHPLTYPHRIGLFRPYDSNPEIGLGDKIMLRIEGIPDLEFLYNSRSYLVEGWIIGVHFETSEYVEFTLIAKFQRVLQVVFLDVPQFFVAHERSPPFTHRIDGIYHWTYLSVPDVESRAREIQGITDDNILNWSVTYRSAQSNLMNLRCTSVRFFRLLDPNFFPCDAHRNIILPDEAHAIIRDEYLAHRAIDALITGRT</sequence>
<dbReference type="AlphaFoldDB" id="A0AAW0FVY5"/>
<organism evidence="1 2">
    <name type="scientific">Cerrena zonata</name>
    <dbReference type="NCBI Taxonomy" id="2478898"/>
    <lineage>
        <taxon>Eukaryota</taxon>
        <taxon>Fungi</taxon>
        <taxon>Dikarya</taxon>
        <taxon>Basidiomycota</taxon>
        <taxon>Agaricomycotina</taxon>
        <taxon>Agaricomycetes</taxon>
        <taxon>Polyporales</taxon>
        <taxon>Cerrenaceae</taxon>
        <taxon>Cerrena</taxon>
    </lineage>
</organism>
<gene>
    <name evidence="1" type="ORF">QCA50_012646</name>
</gene>
<reference evidence="1 2" key="1">
    <citation type="submission" date="2022-09" db="EMBL/GenBank/DDBJ databases">
        <authorList>
            <person name="Palmer J.M."/>
        </authorList>
    </citation>
    <scope>NUCLEOTIDE SEQUENCE [LARGE SCALE GENOMIC DNA]</scope>
    <source>
        <strain evidence="1 2">DSM 7382</strain>
    </source>
</reference>
<accession>A0AAW0FVY5</accession>
<protein>
    <submittedName>
        <fullName evidence="1">Uncharacterized protein</fullName>
    </submittedName>
</protein>
<proteinExistence type="predicted"/>
<dbReference type="Proteomes" id="UP001385951">
    <property type="component" value="Unassembled WGS sequence"/>
</dbReference>
<evidence type="ECO:0000313" key="2">
    <source>
        <dbReference type="Proteomes" id="UP001385951"/>
    </source>
</evidence>
<keyword evidence="2" id="KW-1185">Reference proteome</keyword>